<dbReference type="AlphaFoldDB" id="A0A173WNI5"/>
<proteinExistence type="predicted"/>
<dbReference type="RefSeq" id="WP_055680040.1">
    <property type="nucleotide sequence ID" value="NZ_CP024959.1"/>
</dbReference>
<organism evidence="1 2">
    <name type="scientific">Bifidobacterium adolescentis</name>
    <dbReference type="NCBI Taxonomy" id="1680"/>
    <lineage>
        <taxon>Bacteria</taxon>
        <taxon>Bacillati</taxon>
        <taxon>Actinomycetota</taxon>
        <taxon>Actinomycetes</taxon>
        <taxon>Bifidobacteriales</taxon>
        <taxon>Bifidobacteriaceae</taxon>
        <taxon>Bifidobacterium</taxon>
    </lineage>
</organism>
<sequence length="112" mass="12238">MNMVVENAANGVSDSDYTVRHAAKRCTASTYSARSEQSEAEYWMLQHDAYSRRAGRCLVTAAILLCAALSCMVAMAAAPAIAMVLMGLALAGRGWWCRRNAKDAWDLSVWSM</sequence>
<gene>
    <name evidence="1" type="ORF">ERS852382_00270</name>
</gene>
<dbReference type="Proteomes" id="UP000095647">
    <property type="component" value="Unassembled WGS sequence"/>
</dbReference>
<protein>
    <submittedName>
        <fullName evidence="1">Uncharacterized protein</fullName>
    </submittedName>
</protein>
<dbReference type="EMBL" id="CYYI01000001">
    <property type="protein sequence ID" value="CUN39648.1"/>
    <property type="molecule type" value="Genomic_DNA"/>
</dbReference>
<name>A0A173WNI5_BIFAD</name>
<evidence type="ECO:0000313" key="1">
    <source>
        <dbReference type="EMBL" id="CUN39648.1"/>
    </source>
</evidence>
<accession>A0A173WNI5</accession>
<evidence type="ECO:0000313" key="2">
    <source>
        <dbReference type="Proteomes" id="UP000095647"/>
    </source>
</evidence>
<reference evidence="1 2" key="1">
    <citation type="submission" date="2015-09" db="EMBL/GenBank/DDBJ databases">
        <authorList>
            <consortium name="Pathogen Informatics"/>
        </authorList>
    </citation>
    <scope>NUCLEOTIDE SEQUENCE [LARGE SCALE GENOMIC DNA]</scope>
    <source>
        <strain evidence="1 2">2789STDY5608824</strain>
    </source>
</reference>